<reference evidence="1 2" key="1">
    <citation type="submission" date="2024-02" db="EMBL/GenBank/DDBJ databases">
        <authorList>
            <person name="Chen Y."/>
            <person name="Shah S."/>
            <person name="Dougan E. K."/>
            <person name="Thang M."/>
            <person name="Chan C."/>
        </authorList>
    </citation>
    <scope>NUCLEOTIDE SEQUENCE [LARGE SCALE GENOMIC DNA]</scope>
</reference>
<proteinExistence type="predicted"/>
<sequence length="216" mass="23229">MLWWIGGLVLSSAPTTLGREFIGNAETKFEFGDYAGMGSNLPAESASISEQTLQSALTQGNEPESSLTARPSSEEMLPRDAQAWESKTKSPPSQTCPTCCRGSEQTECSKEKAQVDPCSGKSDCTGFHRCFGAKRGFLQCQYQPDSDVHCQSGPNCLPECAGEQLGKDDDDCSLQPIEKCDGYVWRVGRATQCKIEPGGNPSGADICANAYFCGVR</sequence>
<comment type="caution">
    <text evidence="1">The sequence shown here is derived from an EMBL/GenBank/DDBJ whole genome shotgun (WGS) entry which is preliminary data.</text>
</comment>
<evidence type="ECO:0000313" key="2">
    <source>
        <dbReference type="Proteomes" id="UP001642464"/>
    </source>
</evidence>
<dbReference type="Proteomes" id="UP001642464">
    <property type="component" value="Unassembled WGS sequence"/>
</dbReference>
<name>A0ABP0QUZ8_9DINO</name>
<dbReference type="EMBL" id="CAXAMM010040073">
    <property type="protein sequence ID" value="CAK9090936.1"/>
    <property type="molecule type" value="Genomic_DNA"/>
</dbReference>
<protein>
    <submittedName>
        <fullName evidence="1">Uncharacterized protein</fullName>
    </submittedName>
</protein>
<organism evidence="1 2">
    <name type="scientific">Durusdinium trenchii</name>
    <dbReference type="NCBI Taxonomy" id="1381693"/>
    <lineage>
        <taxon>Eukaryota</taxon>
        <taxon>Sar</taxon>
        <taxon>Alveolata</taxon>
        <taxon>Dinophyceae</taxon>
        <taxon>Suessiales</taxon>
        <taxon>Symbiodiniaceae</taxon>
        <taxon>Durusdinium</taxon>
    </lineage>
</organism>
<evidence type="ECO:0000313" key="1">
    <source>
        <dbReference type="EMBL" id="CAK9090936.1"/>
    </source>
</evidence>
<keyword evidence="2" id="KW-1185">Reference proteome</keyword>
<accession>A0ABP0QUZ8</accession>
<gene>
    <name evidence="1" type="ORF">SCF082_LOCUS42871</name>
</gene>